<keyword evidence="6" id="KW-0378">Hydrolase</keyword>
<feature type="transmembrane region" description="Helical" evidence="10">
    <location>
        <begin position="677"/>
        <end position="696"/>
    </location>
</feature>
<feature type="transmembrane region" description="Helical" evidence="10">
    <location>
        <begin position="574"/>
        <end position="595"/>
    </location>
</feature>
<dbReference type="GO" id="GO:0080120">
    <property type="term" value="P:CAAX-box protein maturation"/>
    <property type="evidence" value="ECO:0007669"/>
    <property type="project" value="UniProtKB-ARBA"/>
</dbReference>
<dbReference type="InterPro" id="IPR011330">
    <property type="entry name" value="Glyco_hydro/deAcase_b/a-brl"/>
</dbReference>
<feature type="transmembrane region" description="Helical" evidence="10">
    <location>
        <begin position="544"/>
        <end position="562"/>
    </location>
</feature>
<keyword evidence="10" id="KW-0812">Transmembrane</keyword>
<accession>A0A9P1BDG9</accession>
<keyword evidence="8" id="KW-0119">Carbohydrate metabolism</keyword>
<organism evidence="12">
    <name type="scientific">Cladocopium goreaui</name>
    <dbReference type="NCBI Taxonomy" id="2562237"/>
    <lineage>
        <taxon>Eukaryota</taxon>
        <taxon>Sar</taxon>
        <taxon>Alveolata</taxon>
        <taxon>Dinophyceae</taxon>
        <taxon>Suessiales</taxon>
        <taxon>Symbiodiniaceae</taxon>
        <taxon>Cladocopium</taxon>
    </lineage>
</organism>
<name>A0A9P1BDG9_9DINO</name>
<dbReference type="GO" id="GO:0004175">
    <property type="term" value="F:endopeptidase activity"/>
    <property type="evidence" value="ECO:0007669"/>
    <property type="project" value="UniProtKB-ARBA"/>
</dbReference>
<reference evidence="12" key="1">
    <citation type="submission" date="2022-10" db="EMBL/GenBank/DDBJ databases">
        <authorList>
            <person name="Chen Y."/>
            <person name="Dougan E. K."/>
            <person name="Chan C."/>
            <person name="Rhodes N."/>
            <person name="Thang M."/>
        </authorList>
    </citation>
    <scope>NUCLEOTIDE SEQUENCE</scope>
</reference>
<proteinExistence type="inferred from homology"/>
<dbReference type="GO" id="GO:0005975">
    <property type="term" value="P:carbohydrate metabolic process"/>
    <property type="evidence" value="ECO:0007669"/>
    <property type="project" value="InterPro"/>
</dbReference>
<feature type="region of interest" description="Disordered" evidence="9">
    <location>
        <begin position="115"/>
        <end position="171"/>
    </location>
</feature>
<comment type="caution">
    <text evidence="12">The sequence shown here is derived from an EMBL/GenBank/DDBJ whole genome shotgun (WGS) entry which is preliminary data.</text>
</comment>
<feature type="transmembrane region" description="Helical" evidence="10">
    <location>
        <begin position="413"/>
        <end position="432"/>
    </location>
</feature>
<comment type="similarity">
    <text evidence="3">Belongs to the YdjC deacetylase family.</text>
</comment>
<dbReference type="OrthoDB" id="8908051at2759"/>
<dbReference type="EMBL" id="CAMXCT030000001">
    <property type="protein sequence ID" value="CAL4758725.1"/>
    <property type="molecule type" value="Genomic_DNA"/>
</dbReference>
<dbReference type="PANTHER" id="PTHR31609">
    <property type="entry name" value="YDJC DEACETYLASE FAMILY MEMBER"/>
    <property type="match status" value="1"/>
</dbReference>
<dbReference type="Proteomes" id="UP001152797">
    <property type="component" value="Unassembled WGS sequence"/>
</dbReference>
<sequence>MGRTPFGTETIHDFGKFQKTPNIFCNQRTSIRWLTTWALWIECTDYGVDVSTQGRGLPGKELRQPNRIRALDGSPPHGLECICRVEAPLVGIVLHNRRDSANDFQLLSPYRDFLLNHDEPHESPTPGSEFASDSTPESPTSPASDSTPETYGLEPQAFTAPPAEPIEVPSASPMPRIGRPILAWLLIIGIVSVLVGMNTFTDPEDELVDGQEENAFQKVVWEFQGKLALGTADLMGAASDDQLISGIRTEFLSTYDGRLRLAVLTGELEDPQAATEQLAGLQKDVADEDFNPTEPQLQTSEILTQLYADYGEDDWSAPGIDSSQREFLEEQLGWYGNLALSPKQAADDAPREALMVEARFLVFALFSGLFIMLLVGFAGLGGFILFAALALSGKLRRRLIAGAPHGGVYAETFALWMGLFLAFTIGAGYLTSKIDFGAAQFIPTLVAMFGSLIALAWPVFRGVPWRVVRRDIGWRSDQNFIVEMLAGAAGWVSTLPLLMIGVMMLFFLALLQQLLFGGGGAAGQQGPSHPIVEWLADSDWRGRLQLFVMACIAAPIVEETMFRGVLYRQLRDATFRWSVGTSIVVAALINSFVFAVIHPQGWLAVPALMSLAIGFSLLREWRGSLLASMTAHGINNAMATSVSIDVSRQSSTPAVNLQQPPACGRTGSFTVKIVRSLLLPCLLIALAVATAVPALGETWAEKLGYPSDKRILILHADDIGMCYEANAAAISQLSNGEIQSAAMMVPCPWFTEIAAWYKDHPDYDMGLHLALTSEWKHYRWGPVAPHNEVPGLLDRKDPRFMWRGVLAVVTSSSAEEVEKEIRAQIEQALALGIKPSHIDTHMGTLYARPDFTEAYLKVAEEYRIPAMAIGMSADAADKFRKKGYPVTDKMIEVLDAYTLPKLDNFDAVPEGKTYEEKLQNFFELVRSFPPGITEIIFHPSIDTEGLKHITGSWQQRVWESQMFADPQVKQFFEREGILFTNWKEMMQRWEERIEPNLKKTASTNN</sequence>
<evidence type="ECO:0000313" key="12">
    <source>
        <dbReference type="EMBL" id="CAI3971413.1"/>
    </source>
</evidence>
<dbReference type="SUPFAM" id="SSF88713">
    <property type="entry name" value="Glycoside hydrolase/deacetylase"/>
    <property type="match status" value="1"/>
</dbReference>
<evidence type="ECO:0000256" key="7">
    <source>
        <dbReference type="ARBA" id="ARBA00022842"/>
    </source>
</evidence>
<reference evidence="13 14" key="2">
    <citation type="submission" date="2024-05" db="EMBL/GenBank/DDBJ databases">
        <authorList>
            <person name="Chen Y."/>
            <person name="Shah S."/>
            <person name="Dougan E. K."/>
            <person name="Thang M."/>
            <person name="Chan C."/>
        </authorList>
    </citation>
    <scope>NUCLEOTIDE SEQUENCE [LARGE SCALE GENOMIC DNA]</scope>
</reference>
<evidence type="ECO:0000256" key="4">
    <source>
        <dbReference type="ARBA" id="ARBA00018477"/>
    </source>
</evidence>
<dbReference type="GO" id="GO:0019213">
    <property type="term" value="F:deacetylase activity"/>
    <property type="evidence" value="ECO:0007669"/>
    <property type="project" value="TreeGrafter"/>
</dbReference>
<dbReference type="Pfam" id="PF04794">
    <property type="entry name" value="YdjC"/>
    <property type="match status" value="1"/>
</dbReference>
<gene>
    <name evidence="12" type="ORF">C1SCF055_LOCUS3</name>
</gene>
<evidence type="ECO:0000256" key="8">
    <source>
        <dbReference type="ARBA" id="ARBA00023277"/>
    </source>
</evidence>
<keyword evidence="10" id="KW-0472">Membrane</keyword>
<dbReference type="AlphaFoldDB" id="A0A9P1BDG9"/>
<feature type="domain" description="CAAX prenyl protease 2/Lysostaphin resistance protein A-like" evidence="11">
    <location>
        <begin position="544"/>
        <end position="638"/>
    </location>
</feature>
<feature type="transmembrane region" description="Helical" evidence="10">
    <location>
        <begin position="601"/>
        <end position="618"/>
    </location>
</feature>
<dbReference type="InterPro" id="IPR006879">
    <property type="entry name" value="YdjC-like"/>
</dbReference>
<dbReference type="CDD" id="cd10802">
    <property type="entry name" value="YdjC_TTHB029_like"/>
    <property type="match status" value="1"/>
</dbReference>
<evidence type="ECO:0000256" key="5">
    <source>
        <dbReference type="ARBA" id="ARBA00022723"/>
    </source>
</evidence>
<keyword evidence="7" id="KW-0460">Magnesium</keyword>
<comment type="function">
    <text evidence="2">Probably catalyzes the deacetylation of acetylated carbohydrates an important step in the degradation of oligosaccharides.</text>
</comment>
<evidence type="ECO:0000313" key="13">
    <source>
        <dbReference type="EMBL" id="CAL4758725.1"/>
    </source>
</evidence>
<keyword evidence="10" id="KW-1133">Transmembrane helix</keyword>
<protein>
    <recommendedName>
        <fullName evidence="4">Carbohydrate deacetylase</fullName>
    </recommendedName>
</protein>
<feature type="transmembrane region" description="Helical" evidence="10">
    <location>
        <begin position="360"/>
        <end position="392"/>
    </location>
</feature>
<dbReference type="EMBL" id="CAMXCT010000001">
    <property type="protein sequence ID" value="CAI3971413.1"/>
    <property type="molecule type" value="Genomic_DNA"/>
</dbReference>
<dbReference type="Gene3D" id="3.20.20.370">
    <property type="entry name" value="Glycoside hydrolase/deacetylase"/>
    <property type="match status" value="1"/>
</dbReference>
<dbReference type="GO" id="GO:0046872">
    <property type="term" value="F:metal ion binding"/>
    <property type="evidence" value="ECO:0007669"/>
    <property type="project" value="UniProtKB-KW"/>
</dbReference>
<keyword evidence="14" id="KW-1185">Reference proteome</keyword>
<evidence type="ECO:0000313" key="14">
    <source>
        <dbReference type="Proteomes" id="UP001152797"/>
    </source>
</evidence>
<keyword evidence="5" id="KW-0479">Metal-binding</keyword>
<evidence type="ECO:0000256" key="9">
    <source>
        <dbReference type="SAM" id="MobiDB-lite"/>
    </source>
</evidence>
<dbReference type="Pfam" id="PF02517">
    <property type="entry name" value="Rce1-like"/>
    <property type="match status" value="1"/>
</dbReference>
<dbReference type="EMBL" id="CAMXCT020000001">
    <property type="protein sequence ID" value="CAL1124788.1"/>
    <property type="molecule type" value="Genomic_DNA"/>
</dbReference>
<feature type="transmembrane region" description="Helical" evidence="10">
    <location>
        <begin position="438"/>
        <end position="460"/>
    </location>
</feature>
<evidence type="ECO:0000256" key="2">
    <source>
        <dbReference type="ARBA" id="ARBA00003451"/>
    </source>
</evidence>
<evidence type="ECO:0000256" key="1">
    <source>
        <dbReference type="ARBA" id="ARBA00001946"/>
    </source>
</evidence>
<dbReference type="PANTHER" id="PTHR31609:SF1">
    <property type="entry name" value="CARBOHYDRATE DEACETYLASE"/>
    <property type="match status" value="1"/>
</dbReference>
<comment type="cofactor">
    <cofactor evidence="1">
        <name>Mg(2+)</name>
        <dbReference type="ChEBI" id="CHEBI:18420"/>
    </cofactor>
</comment>
<feature type="transmembrane region" description="Helical" evidence="10">
    <location>
        <begin position="480"/>
        <end position="510"/>
    </location>
</feature>
<evidence type="ECO:0000256" key="3">
    <source>
        <dbReference type="ARBA" id="ARBA00008843"/>
    </source>
</evidence>
<feature type="compositionally biased region" description="Polar residues" evidence="9">
    <location>
        <begin position="131"/>
        <end position="149"/>
    </location>
</feature>
<evidence type="ECO:0000256" key="6">
    <source>
        <dbReference type="ARBA" id="ARBA00022801"/>
    </source>
</evidence>
<evidence type="ECO:0000259" key="11">
    <source>
        <dbReference type="Pfam" id="PF02517"/>
    </source>
</evidence>
<evidence type="ECO:0000256" key="10">
    <source>
        <dbReference type="SAM" id="Phobius"/>
    </source>
</evidence>
<dbReference type="InterPro" id="IPR003675">
    <property type="entry name" value="Rce1/LyrA-like_dom"/>
</dbReference>